<evidence type="ECO:0000259" key="2">
    <source>
        <dbReference type="Pfam" id="PF14467"/>
    </source>
</evidence>
<dbReference type="Gene3D" id="2.60.40.3340">
    <property type="entry name" value="Domain of unknown function DUF4426"/>
    <property type="match status" value="1"/>
</dbReference>
<dbReference type="OrthoDB" id="8563353at2"/>
<evidence type="ECO:0000256" key="1">
    <source>
        <dbReference type="SAM" id="SignalP"/>
    </source>
</evidence>
<gene>
    <name evidence="3" type="ORF">OPDIPICF_02045</name>
</gene>
<keyword evidence="4" id="KW-1185">Reference proteome</keyword>
<protein>
    <recommendedName>
        <fullName evidence="2">DUF4426 domain-containing protein</fullName>
    </recommendedName>
</protein>
<reference evidence="3 4" key="1">
    <citation type="submission" date="2019-11" db="EMBL/GenBank/DDBJ databases">
        <authorList>
            <person name="Holert J."/>
        </authorList>
    </citation>
    <scope>NUCLEOTIDE SEQUENCE [LARGE SCALE GENOMIC DNA]</scope>
    <source>
        <strain evidence="3">SB11_3</strain>
    </source>
</reference>
<dbReference type="InterPro" id="IPR025218">
    <property type="entry name" value="DUF4426"/>
</dbReference>
<organism evidence="3 4">
    <name type="scientific">BD1-7 clade bacterium</name>
    <dbReference type="NCBI Taxonomy" id="2029982"/>
    <lineage>
        <taxon>Bacteria</taxon>
        <taxon>Pseudomonadati</taxon>
        <taxon>Pseudomonadota</taxon>
        <taxon>Gammaproteobacteria</taxon>
        <taxon>Cellvibrionales</taxon>
        <taxon>Spongiibacteraceae</taxon>
        <taxon>BD1-7 clade</taxon>
    </lineage>
</organism>
<evidence type="ECO:0000313" key="3">
    <source>
        <dbReference type="EMBL" id="CAA0117175.1"/>
    </source>
</evidence>
<proteinExistence type="predicted"/>
<feature type="signal peptide" evidence="1">
    <location>
        <begin position="1"/>
        <end position="23"/>
    </location>
</feature>
<dbReference type="Pfam" id="PF14467">
    <property type="entry name" value="DUF4426"/>
    <property type="match status" value="1"/>
</dbReference>
<evidence type="ECO:0000313" key="4">
    <source>
        <dbReference type="Proteomes" id="UP000441399"/>
    </source>
</evidence>
<dbReference type="Proteomes" id="UP000441399">
    <property type="component" value="Unassembled WGS sequence"/>
</dbReference>
<name>A0A5S9QGR0_9GAMM</name>
<feature type="chain" id="PRO_5024828997" description="DUF4426 domain-containing protein" evidence="1">
    <location>
        <begin position="24"/>
        <end position="153"/>
    </location>
</feature>
<feature type="domain" description="DUF4426" evidence="2">
    <location>
        <begin position="33"/>
        <end position="152"/>
    </location>
</feature>
<keyword evidence="1" id="KW-0732">Signal</keyword>
<dbReference type="AlphaFoldDB" id="A0A5S9QGR0"/>
<dbReference type="EMBL" id="CACSIO010000023">
    <property type="protein sequence ID" value="CAA0117175.1"/>
    <property type="molecule type" value="Genomic_DNA"/>
</dbReference>
<accession>A0A5S9QGR0</accession>
<sequence length="153" mass="17207">MKTLNAFSMFFALLLLLSPQANAQDEMTGTSATFGDYTVHYSTFNTSFLTPDVAKSVGVVRSKRKGMMTIAVLKKNTEGKESNASASVAGSAYDLIVTKNLDFKQVREQNAVYYLATFDIENKIDVYFTVNVQPDPNQDPFVINFKKRLYWDE</sequence>